<proteinExistence type="predicted"/>
<organism evidence="6 7">
    <name type="scientific">Allomyces macrogynus (strain ATCC 38327)</name>
    <name type="common">Allomyces javanicus var. macrogynus</name>
    <dbReference type="NCBI Taxonomy" id="578462"/>
    <lineage>
        <taxon>Eukaryota</taxon>
        <taxon>Fungi</taxon>
        <taxon>Fungi incertae sedis</taxon>
        <taxon>Blastocladiomycota</taxon>
        <taxon>Blastocladiomycetes</taxon>
        <taxon>Blastocladiales</taxon>
        <taxon>Blastocladiaceae</taxon>
        <taxon>Allomyces</taxon>
    </lineage>
</organism>
<feature type="compositionally biased region" description="Acidic residues" evidence="4">
    <location>
        <begin position="151"/>
        <end position="161"/>
    </location>
</feature>
<dbReference type="PANTHER" id="PTHR45626">
    <property type="entry name" value="TRANSCRIPTION TERMINATION FACTOR 2-RELATED"/>
    <property type="match status" value="1"/>
</dbReference>
<dbReference type="Pfam" id="PF00176">
    <property type="entry name" value="SNF2-rel_dom"/>
    <property type="match status" value="1"/>
</dbReference>
<reference evidence="6 7" key="1">
    <citation type="submission" date="2009-11" db="EMBL/GenBank/DDBJ databases">
        <title>Annotation of Allomyces macrogynus ATCC 38327.</title>
        <authorList>
            <consortium name="The Broad Institute Genome Sequencing Platform"/>
            <person name="Russ C."/>
            <person name="Cuomo C."/>
            <person name="Burger G."/>
            <person name="Gray M.W."/>
            <person name="Holland P.W.H."/>
            <person name="King N."/>
            <person name="Lang F.B.F."/>
            <person name="Roger A.J."/>
            <person name="Ruiz-Trillo I."/>
            <person name="Young S.K."/>
            <person name="Zeng Q."/>
            <person name="Gargeya S."/>
            <person name="Fitzgerald M."/>
            <person name="Haas B."/>
            <person name="Abouelleil A."/>
            <person name="Alvarado L."/>
            <person name="Arachchi H.M."/>
            <person name="Berlin A."/>
            <person name="Chapman S.B."/>
            <person name="Gearin G."/>
            <person name="Goldberg J."/>
            <person name="Griggs A."/>
            <person name="Gujja S."/>
            <person name="Hansen M."/>
            <person name="Heiman D."/>
            <person name="Howarth C."/>
            <person name="Larimer J."/>
            <person name="Lui A."/>
            <person name="MacDonald P.J.P."/>
            <person name="McCowen C."/>
            <person name="Montmayeur A."/>
            <person name="Murphy C."/>
            <person name="Neiman D."/>
            <person name="Pearson M."/>
            <person name="Priest M."/>
            <person name="Roberts A."/>
            <person name="Saif S."/>
            <person name="Shea T."/>
            <person name="Sisk P."/>
            <person name="Stolte C."/>
            <person name="Sykes S."/>
            <person name="Wortman J."/>
            <person name="Nusbaum C."/>
            <person name="Birren B."/>
        </authorList>
    </citation>
    <scope>NUCLEOTIDE SEQUENCE [LARGE SCALE GENOMIC DNA]</scope>
    <source>
        <strain evidence="6 7">ATCC 38327</strain>
    </source>
</reference>
<keyword evidence="3" id="KW-0067">ATP-binding</keyword>
<evidence type="ECO:0000256" key="3">
    <source>
        <dbReference type="ARBA" id="ARBA00022840"/>
    </source>
</evidence>
<evidence type="ECO:0000256" key="2">
    <source>
        <dbReference type="ARBA" id="ARBA00022801"/>
    </source>
</evidence>
<dbReference type="PROSITE" id="PS00690">
    <property type="entry name" value="DEAH_ATP_HELICASE"/>
    <property type="match status" value="1"/>
</dbReference>
<dbReference type="SUPFAM" id="SSF52540">
    <property type="entry name" value="P-loop containing nucleoside triphosphate hydrolases"/>
    <property type="match status" value="1"/>
</dbReference>
<dbReference type="GO" id="GO:0008094">
    <property type="term" value="F:ATP-dependent activity, acting on DNA"/>
    <property type="evidence" value="ECO:0007669"/>
    <property type="project" value="TreeGrafter"/>
</dbReference>
<feature type="domain" description="Helicase ATP-binding" evidence="5">
    <location>
        <begin position="701"/>
        <end position="968"/>
    </location>
</feature>
<name>A0A0L0TEP4_ALLM3</name>
<dbReference type="InterPro" id="IPR000330">
    <property type="entry name" value="SNF2_N"/>
</dbReference>
<keyword evidence="2" id="KW-0378">Hydrolase</keyword>
<feature type="compositionally biased region" description="Pro residues" evidence="4">
    <location>
        <begin position="24"/>
        <end position="34"/>
    </location>
</feature>
<dbReference type="GO" id="GO:0016787">
    <property type="term" value="F:hydrolase activity"/>
    <property type="evidence" value="ECO:0007669"/>
    <property type="project" value="UniProtKB-KW"/>
</dbReference>
<evidence type="ECO:0000313" key="6">
    <source>
        <dbReference type="EMBL" id="KNE73044.1"/>
    </source>
</evidence>
<evidence type="ECO:0000256" key="1">
    <source>
        <dbReference type="ARBA" id="ARBA00022741"/>
    </source>
</evidence>
<dbReference type="InterPro" id="IPR014001">
    <property type="entry name" value="Helicase_ATP-bd"/>
</dbReference>
<evidence type="ECO:0000313" key="7">
    <source>
        <dbReference type="Proteomes" id="UP000054350"/>
    </source>
</evidence>
<accession>A0A0L0TEP4</accession>
<dbReference type="AlphaFoldDB" id="A0A0L0TEP4"/>
<dbReference type="GO" id="GO:0006281">
    <property type="term" value="P:DNA repair"/>
    <property type="evidence" value="ECO:0007669"/>
    <property type="project" value="TreeGrafter"/>
</dbReference>
<dbReference type="InterPro" id="IPR002464">
    <property type="entry name" value="DNA/RNA_helicase_DEAH_CS"/>
</dbReference>
<dbReference type="EMBL" id="GG745387">
    <property type="protein sequence ID" value="KNE73044.1"/>
    <property type="molecule type" value="Genomic_DNA"/>
</dbReference>
<dbReference type="Gene3D" id="3.40.50.300">
    <property type="entry name" value="P-loop containing nucleotide triphosphate hydrolases"/>
    <property type="match status" value="1"/>
</dbReference>
<feature type="compositionally biased region" description="Low complexity" evidence="4">
    <location>
        <begin position="35"/>
        <end position="69"/>
    </location>
</feature>
<evidence type="ECO:0000259" key="5">
    <source>
        <dbReference type="PROSITE" id="PS51192"/>
    </source>
</evidence>
<protein>
    <recommendedName>
        <fullName evidence="5">Helicase ATP-binding domain-containing protein</fullName>
    </recommendedName>
</protein>
<feature type="compositionally biased region" description="Acidic residues" evidence="4">
    <location>
        <begin position="70"/>
        <end position="80"/>
    </location>
</feature>
<reference evidence="7" key="2">
    <citation type="submission" date="2009-11" db="EMBL/GenBank/DDBJ databases">
        <title>The Genome Sequence of Allomyces macrogynus strain ATCC 38327.</title>
        <authorList>
            <consortium name="The Broad Institute Genome Sequencing Platform"/>
            <person name="Russ C."/>
            <person name="Cuomo C."/>
            <person name="Shea T."/>
            <person name="Young S.K."/>
            <person name="Zeng Q."/>
            <person name="Koehrsen M."/>
            <person name="Haas B."/>
            <person name="Borodovsky M."/>
            <person name="Guigo R."/>
            <person name="Alvarado L."/>
            <person name="Berlin A."/>
            <person name="Borenstein D."/>
            <person name="Chen Z."/>
            <person name="Engels R."/>
            <person name="Freedman E."/>
            <person name="Gellesch M."/>
            <person name="Goldberg J."/>
            <person name="Griggs A."/>
            <person name="Gujja S."/>
            <person name="Heiman D."/>
            <person name="Hepburn T."/>
            <person name="Howarth C."/>
            <person name="Jen D."/>
            <person name="Larson L."/>
            <person name="Lewis B."/>
            <person name="Mehta T."/>
            <person name="Park D."/>
            <person name="Pearson M."/>
            <person name="Roberts A."/>
            <person name="Saif S."/>
            <person name="Shenoy N."/>
            <person name="Sisk P."/>
            <person name="Stolte C."/>
            <person name="Sykes S."/>
            <person name="Walk T."/>
            <person name="White J."/>
            <person name="Yandava C."/>
            <person name="Burger G."/>
            <person name="Gray M.W."/>
            <person name="Holland P.W.H."/>
            <person name="King N."/>
            <person name="Lang F.B.F."/>
            <person name="Roger A.J."/>
            <person name="Ruiz-Trillo I."/>
            <person name="Lander E."/>
            <person name="Nusbaum C."/>
        </authorList>
    </citation>
    <scope>NUCLEOTIDE SEQUENCE [LARGE SCALE GENOMIC DNA]</scope>
    <source>
        <strain evidence="7">ATCC 38327</strain>
    </source>
</reference>
<dbReference type="GO" id="GO:0005634">
    <property type="term" value="C:nucleus"/>
    <property type="evidence" value="ECO:0007669"/>
    <property type="project" value="TreeGrafter"/>
</dbReference>
<feature type="compositionally biased region" description="Polar residues" evidence="4">
    <location>
        <begin position="120"/>
        <end position="129"/>
    </location>
</feature>
<feature type="compositionally biased region" description="Acidic residues" evidence="4">
    <location>
        <begin position="234"/>
        <end position="248"/>
    </location>
</feature>
<feature type="compositionally biased region" description="Acidic residues" evidence="4">
    <location>
        <begin position="317"/>
        <end position="326"/>
    </location>
</feature>
<dbReference type="SMART" id="SM00487">
    <property type="entry name" value="DEXDc"/>
    <property type="match status" value="1"/>
</dbReference>
<dbReference type="InterPro" id="IPR050628">
    <property type="entry name" value="SNF2_RAD54_helicase_TF"/>
</dbReference>
<dbReference type="PROSITE" id="PS51192">
    <property type="entry name" value="HELICASE_ATP_BIND_1"/>
    <property type="match status" value="1"/>
</dbReference>
<feature type="compositionally biased region" description="Low complexity" evidence="4">
    <location>
        <begin position="10"/>
        <end position="23"/>
    </location>
</feature>
<feature type="region of interest" description="Disordered" evidence="4">
    <location>
        <begin position="316"/>
        <end position="336"/>
    </location>
</feature>
<dbReference type="GO" id="GO:0005524">
    <property type="term" value="F:ATP binding"/>
    <property type="evidence" value="ECO:0007669"/>
    <property type="project" value="UniProtKB-KW"/>
</dbReference>
<dbReference type="OrthoDB" id="423221at2759"/>
<dbReference type="PANTHER" id="PTHR45626:SF26">
    <property type="entry name" value="FAMILY HELICASE, PUTATIVE (AFU_ORTHOLOGUE AFUA_2G09120)-RELATED"/>
    <property type="match status" value="1"/>
</dbReference>
<evidence type="ECO:0000256" key="4">
    <source>
        <dbReference type="SAM" id="MobiDB-lite"/>
    </source>
</evidence>
<dbReference type="InterPro" id="IPR027417">
    <property type="entry name" value="P-loop_NTPase"/>
</dbReference>
<sequence>MSATRRPRRAAATAAAAAIAGDPLPEPAADPPALPRAARPRAAATPRRTARATPTTAPRPTRASAAAAEPESDTEDEPEDEPKPKRQRRKGPAKPTKAAATAAAAASVPAPAADEEIPVASSSRVTRSATLAERVAHGPSPPKYVEPPSSTDDEDQPEPEPEPVPKGKGKAKAKKTVDDEPIPADWVPHAIDEVVPDHTEAELSSQAAVVDSQAALLSQQHFVASAAPATAQPENEENNDGDNEEQGDDAANWWRFFPDVLSKTPDDVDLGNQLDANADDGALLAAGVHDRTGFGHWFDPIANNGDAAAAPARPMLEDDGEEEEQETPAVKAGLERNENQLFVSSESVSLRFRLPMPPTALDMNSFKCLVPSVLADVTARYVPILRVRRPRITDDGFFEYSWGMMTDDIYYVHPDSMTVTDDELKALTVDKFADLEQADPYYERAKRVQPSPGREDDEKVREDGFVDAVRGIDRVIMDRLVLSFKTDAVWRHDGDWPEEPGANDHQNSYAAGRLFVVWSGANNMWGWTTDHNQYYRIVLRSIQDEVYSPPDPTAPQDRDGWGHRYDQYRYELCIYLQTDRVNAALRDGTDVPGFSSQMSHLMRTIETRNSHKPPKFYVPDTVEGGHAPAPTPPGFQLQLHDYQQRTLGDETSTPEQRGQFMATTLRGCPNWIQLGKDGMWVNLATFKTAADPSVWNDRHLGTAGLECRGALEVSKMGAGKTIMALSLVAANPFRSVRGIVWDDPNDKFKYLVSRATLIVVRSDLVTQWVAEAQKALPAGAKIVQVATIRDHRDLTWNDVLLADVVIISLAFLQNQNYQKRVAKVAKTGGRYCLPRAAYQHSRSDLEWQDSFYRRQRWYKAATPATQREYNDTLDTHIAGLHERTRARFGTDKDAVIFDRVHWHRIVIDEIHELSHVMSARDAWSRTNTRVAETLLFTLKTRFRLGLTGTPPLSHPVCVVSLAEAVGVRNLPTTVADAQAFLNSHVRRNEPDLEVPPVHYQTNWVDLTPAELGLMASYQRQSVRSRLMMCNHHQIHDDVVAATGVTATFVDEP</sequence>
<feature type="region of interest" description="Disordered" evidence="4">
    <location>
        <begin position="1"/>
        <end position="185"/>
    </location>
</feature>
<feature type="region of interest" description="Disordered" evidence="4">
    <location>
        <begin position="224"/>
        <end position="248"/>
    </location>
</feature>
<dbReference type="Proteomes" id="UP000054350">
    <property type="component" value="Unassembled WGS sequence"/>
</dbReference>
<feature type="compositionally biased region" description="Low complexity" evidence="4">
    <location>
        <begin position="93"/>
        <end position="112"/>
    </location>
</feature>
<keyword evidence="1" id="KW-0547">Nucleotide-binding</keyword>
<dbReference type="VEuPathDB" id="FungiDB:AMAG_20688"/>
<keyword evidence="7" id="KW-1185">Reference proteome</keyword>
<gene>
    <name evidence="6" type="ORF">AMAG_20688</name>
</gene>